<proteinExistence type="predicted"/>
<comment type="caution">
    <text evidence="1">The sequence shown here is derived from an EMBL/GenBank/DDBJ whole genome shotgun (WGS) entry which is preliminary data.</text>
</comment>
<dbReference type="STRING" id="1793963.AXI58_10090"/>
<dbReference type="EMBL" id="LSBA01000005">
    <property type="protein sequence ID" value="KXZ22332.1"/>
    <property type="molecule type" value="Genomic_DNA"/>
</dbReference>
<accession>A0A150FAQ8</accession>
<dbReference type="AlphaFoldDB" id="A0A150FAQ8"/>
<name>A0A150FAQ8_9BACI</name>
<keyword evidence="2" id="KW-1185">Reference proteome</keyword>
<evidence type="ECO:0000313" key="1">
    <source>
        <dbReference type="EMBL" id="KXZ22332.1"/>
    </source>
</evidence>
<sequence length="59" mass="7241">MRKTYMTTHVIEFLESIVQNDWATQSECELYEDFKLFGTIDKESITYKRLVYKYLRSDY</sequence>
<organism evidence="1 2">
    <name type="scientific">Bacillus nakamurai</name>
    <dbReference type="NCBI Taxonomy" id="1793963"/>
    <lineage>
        <taxon>Bacteria</taxon>
        <taxon>Bacillati</taxon>
        <taxon>Bacillota</taxon>
        <taxon>Bacilli</taxon>
        <taxon>Bacillales</taxon>
        <taxon>Bacillaceae</taxon>
        <taxon>Bacillus</taxon>
    </lineage>
</organism>
<reference evidence="2" key="1">
    <citation type="submission" date="2016-02" db="EMBL/GenBank/DDBJ databases">
        <authorList>
            <person name="Dunlap C."/>
        </authorList>
    </citation>
    <scope>NUCLEOTIDE SEQUENCE [LARGE SCALE GENOMIC DNA]</scope>
    <source>
        <strain evidence="2">NRRL B-41092</strain>
    </source>
</reference>
<dbReference type="Proteomes" id="UP000075430">
    <property type="component" value="Unassembled WGS sequence"/>
</dbReference>
<evidence type="ECO:0000313" key="2">
    <source>
        <dbReference type="Proteomes" id="UP000075430"/>
    </source>
</evidence>
<gene>
    <name evidence="1" type="ORF">AXI58_10090</name>
</gene>
<protein>
    <submittedName>
        <fullName evidence="1">Uncharacterized protein</fullName>
    </submittedName>
</protein>